<dbReference type="EMBL" id="JAKLTR010000005">
    <property type="protein sequence ID" value="MCG2614434.1"/>
    <property type="molecule type" value="Genomic_DNA"/>
</dbReference>
<organism evidence="1 2">
    <name type="scientific">Terrimonas ginsenosidimutans</name>
    <dbReference type="NCBI Taxonomy" id="2908004"/>
    <lineage>
        <taxon>Bacteria</taxon>
        <taxon>Pseudomonadati</taxon>
        <taxon>Bacteroidota</taxon>
        <taxon>Chitinophagia</taxon>
        <taxon>Chitinophagales</taxon>
        <taxon>Chitinophagaceae</taxon>
        <taxon>Terrimonas</taxon>
    </lineage>
</organism>
<name>A0ABS9KQ29_9BACT</name>
<evidence type="ECO:0000313" key="1">
    <source>
        <dbReference type="EMBL" id="MCG2614434.1"/>
    </source>
</evidence>
<comment type="caution">
    <text evidence="1">The sequence shown here is derived from an EMBL/GenBank/DDBJ whole genome shotgun (WGS) entry which is preliminary data.</text>
</comment>
<dbReference type="RefSeq" id="WP_237870848.1">
    <property type="nucleotide sequence ID" value="NZ_JAKLTR010000005.1"/>
</dbReference>
<keyword evidence="2" id="KW-1185">Reference proteome</keyword>
<accession>A0ABS9KQ29</accession>
<gene>
    <name evidence="1" type="ORF">LZZ85_09090</name>
</gene>
<sequence>MVTIQTKSLKAGKQVDTKHVDNAIRNYKQERWAQNSERLGKADSLSVWYSIEELEEFIALSKEHGADGLKMYFGAYDKNNTEDPLRAGRQTIVIVATKHKEGNTNKDVYIQTEQGSSVLAYNMGAICPPFCGKDGGLGVTILDKGEEGFVLV</sequence>
<reference evidence="1" key="1">
    <citation type="submission" date="2022-01" db="EMBL/GenBank/DDBJ databases">
        <authorList>
            <person name="Jo J.-H."/>
            <person name="Im W.-T."/>
        </authorList>
    </citation>
    <scope>NUCLEOTIDE SEQUENCE</scope>
    <source>
        <strain evidence="1">NA20</strain>
    </source>
</reference>
<proteinExistence type="predicted"/>
<evidence type="ECO:0000313" key="2">
    <source>
        <dbReference type="Proteomes" id="UP001165367"/>
    </source>
</evidence>
<protein>
    <submittedName>
        <fullName evidence="1">Uncharacterized protein</fullName>
    </submittedName>
</protein>
<dbReference type="Proteomes" id="UP001165367">
    <property type="component" value="Unassembled WGS sequence"/>
</dbReference>